<comment type="subcellular location">
    <subcellularLocation>
        <location evidence="1 7">Nucleus</location>
        <location evidence="1 7">Nucleolus</location>
    </subcellularLocation>
</comment>
<evidence type="ECO:0000313" key="10">
    <source>
        <dbReference type="EMBL" id="PSC72299.1"/>
    </source>
</evidence>
<dbReference type="AlphaFoldDB" id="A0A2P6VDZ8"/>
<evidence type="ECO:0000256" key="6">
    <source>
        <dbReference type="ARBA" id="ARBA00070018"/>
    </source>
</evidence>
<feature type="compositionally biased region" description="Low complexity" evidence="8">
    <location>
        <begin position="473"/>
        <end position="492"/>
    </location>
</feature>
<dbReference type="InterPro" id="IPR050755">
    <property type="entry name" value="TRAFAC_YlqF/YawG_RiboMat"/>
</dbReference>
<evidence type="ECO:0000259" key="9">
    <source>
        <dbReference type="PROSITE" id="PS51721"/>
    </source>
</evidence>
<feature type="region of interest" description="Disordered" evidence="8">
    <location>
        <begin position="527"/>
        <end position="669"/>
    </location>
</feature>
<evidence type="ECO:0000256" key="7">
    <source>
        <dbReference type="RuleBase" id="RU364023"/>
    </source>
</evidence>
<dbReference type="Proteomes" id="UP000239649">
    <property type="component" value="Unassembled WGS sequence"/>
</dbReference>
<dbReference type="InterPro" id="IPR030378">
    <property type="entry name" value="G_CP_dom"/>
</dbReference>
<feature type="compositionally biased region" description="Acidic residues" evidence="8">
    <location>
        <begin position="608"/>
        <end position="622"/>
    </location>
</feature>
<dbReference type="InterPro" id="IPR006073">
    <property type="entry name" value="GTP-bd"/>
</dbReference>
<dbReference type="CDD" id="cd01858">
    <property type="entry name" value="NGP_1"/>
    <property type="match status" value="1"/>
</dbReference>
<comment type="function">
    <text evidence="5 7">GTPase involved in pre-60S ribosomal subunit maturation.</text>
</comment>
<keyword evidence="7" id="KW-0378">Hydrolase</keyword>
<feature type="region of interest" description="Disordered" evidence="8">
    <location>
        <begin position="463"/>
        <end position="515"/>
    </location>
</feature>
<dbReference type="Gene3D" id="3.40.50.300">
    <property type="entry name" value="P-loop containing nucleotide triphosphate hydrolases"/>
    <property type="match status" value="1"/>
</dbReference>
<feature type="compositionally biased region" description="Low complexity" evidence="8">
    <location>
        <begin position="626"/>
        <end position="642"/>
    </location>
</feature>
<dbReference type="InterPro" id="IPR023179">
    <property type="entry name" value="GTP-bd_ortho_bundle_sf"/>
</dbReference>
<feature type="compositionally biased region" description="Acidic residues" evidence="8">
    <location>
        <begin position="586"/>
        <end position="597"/>
    </location>
</feature>
<dbReference type="Pfam" id="PF08153">
    <property type="entry name" value="NGP1NT"/>
    <property type="match status" value="1"/>
</dbReference>
<name>A0A2P6VDZ8_9CHLO</name>
<dbReference type="PRINTS" id="PR00326">
    <property type="entry name" value="GTP1OBG"/>
</dbReference>
<dbReference type="InterPro" id="IPR027417">
    <property type="entry name" value="P-loop_NTPase"/>
</dbReference>
<dbReference type="OrthoDB" id="444945at2759"/>
<feature type="compositionally biased region" description="Basic residues" evidence="8">
    <location>
        <begin position="48"/>
        <end position="57"/>
    </location>
</feature>
<dbReference type="Gene3D" id="1.10.1580.10">
    <property type="match status" value="1"/>
</dbReference>
<evidence type="ECO:0000256" key="5">
    <source>
        <dbReference type="ARBA" id="ARBA00059990"/>
    </source>
</evidence>
<dbReference type="EMBL" id="LHPF02000011">
    <property type="protein sequence ID" value="PSC72299.1"/>
    <property type="molecule type" value="Genomic_DNA"/>
</dbReference>
<dbReference type="PROSITE" id="PS51721">
    <property type="entry name" value="G_CP"/>
    <property type="match status" value="1"/>
</dbReference>
<organism evidence="10 11">
    <name type="scientific">Micractinium conductrix</name>
    <dbReference type="NCBI Taxonomy" id="554055"/>
    <lineage>
        <taxon>Eukaryota</taxon>
        <taxon>Viridiplantae</taxon>
        <taxon>Chlorophyta</taxon>
        <taxon>core chlorophytes</taxon>
        <taxon>Trebouxiophyceae</taxon>
        <taxon>Chlorellales</taxon>
        <taxon>Chlorellaceae</taxon>
        <taxon>Chlorella clade</taxon>
        <taxon>Micractinium</taxon>
    </lineage>
</organism>
<dbReference type="FunFam" id="3.40.50.300:FF:000559">
    <property type="entry name" value="Nuclear/nucleolar GTPase 2"/>
    <property type="match status" value="1"/>
</dbReference>
<dbReference type="Pfam" id="PF01926">
    <property type="entry name" value="MMR_HSR1"/>
    <property type="match status" value="1"/>
</dbReference>
<evidence type="ECO:0000313" key="11">
    <source>
        <dbReference type="Proteomes" id="UP000239649"/>
    </source>
</evidence>
<feature type="compositionally biased region" description="Acidic residues" evidence="8">
    <location>
        <begin position="562"/>
        <end position="577"/>
    </location>
</feature>
<dbReference type="InterPro" id="IPR024929">
    <property type="entry name" value="GNL2_CP_dom"/>
</dbReference>
<dbReference type="SUPFAM" id="SSF52540">
    <property type="entry name" value="P-loop containing nucleoside triphosphate hydrolases"/>
    <property type="match status" value="1"/>
</dbReference>
<evidence type="ECO:0000256" key="1">
    <source>
        <dbReference type="ARBA" id="ARBA00004604"/>
    </source>
</evidence>
<dbReference type="GO" id="GO:0016787">
    <property type="term" value="F:hydrolase activity"/>
    <property type="evidence" value="ECO:0007669"/>
    <property type="project" value="UniProtKB-KW"/>
</dbReference>
<gene>
    <name evidence="10" type="ORF">C2E20_4444</name>
</gene>
<keyword evidence="3 7" id="KW-0342">GTP-binding</keyword>
<dbReference type="GO" id="GO:0005525">
    <property type="term" value="F:GTP binding"/>
    <property type="evidence" value="ECO:0007669"/>
    <property type="project" value="UniProtKB-KW"/>
</dbReference>
<comment type="similarity">
    <text evidence="7">Belongs to the TRAFAC class YlqF/YawG GTPase family. RsgA subfamily.</text>
</comment>
<dbReference type="InterPro" id="IPR012971">
    <property type="entry name" value="NOG2_N_dom"/>
</dbReference>
<reference evidence="10 11" key="1">
    <citation type="journal article" date="2018" name="Plant J.">
        <title>Genome sequences of Chlorella sorokiniana UTEX 1602 and Micractinium conductrix SAG 241.80: implications to maltose excretion by a green alga.</title>
        <authorList>
            <person name="Arriola M.B."/>
            <person name="Velmurugan N."/>
            <person name="Zhang Y."/>
            <person name="Plunkett M.H."/>
            <person name="Hondzo H."/>
            <person name="Barney B.M."/>
        </authorList>
    </citation>
    <scope>NUCLEOTIDE SEQUENCE [LARGE SCALE GENOMIC DNA]</scope>
    <source>
        <strain evidence="10 11">SAG 241.80</strain>
    </source>
</reference>
<evidence type="ECO:0000256" key="2">
    <source>
        <dbReference type="ARBA" id="ARBA00022741"/>
    </source>
</evidence>
<comment type="caution">
    <text evidence="10">The sequence shown here is derived from an EMBL/GenBank/DDBJ whole genome shotgun (WGS) entry which is preliminary data.</text>
</comment>
<feature type="domain" description="CP-type G" evidence="9">
    <location>
        <begin position="207"/>
        <end position="368"/>
    </location>
</feature>
<evidence type="ECO:0000256" key="8">
    <source>
        <dbReference type="SAM" id="MobiDB-lite"/>
    </source>
</evidence>
<feature type="compositionally biased region" description="Polar residues" evidence="8">
    <location>
        <begin position="17"/>
        <end position="28"/>
    </location>
</feature>
<keyword evidence="2 7" id="KW-0547">Nucleotide-binding</keyword>
<accession>A0A2P6VDZ8</accession>
<keyword evidence="4 7" id="KW-0539">Nucleus</keyword>
<dbReference type="FunFam" id="1.10.1580.10:FF:000001">
    <property type="entry name" value="Nucleolar GTP-binding protein 2"/>
    <property type="match status" value="1"/>
</dbReference>
<sequence length="669" mass="72737">MAKKQRDARPSPGGKPKNSSDANRSNSKIQKDGMRSASTVRRLEMYKSKAKRDRKGRIISQDFQSKELPTTRIHPDRRWFGNTRVIGQKQLEAFREEMGAKAADPYAVIIREKKLPLSLLEDPEKKGSGKARVNLVQTQPFKETFGRGATRKRPKLGAESYADMLEMAATTEEKYVEKKAAADLADEEGRSAARDPAFEKGQSKRIWGELYKVVDSSDVIIQVLDARDPNGTRCRHLEQHLKKNARHKHLLLLLNKCDLVPAWVTKRWLHTLSREYPTLAFHASITNPFGKGSLLSLLRQLARLRTDKQYISVGLVGYPNVGKSSVINTLRSKKVCNVAPIPGETKVWQYITLMKRIFLIDCPGVVYNKTDDTETDIVLKGVVRVENLEDATEHVGEVLERVKPEYLRRAYKLSAWEDAEDFLGQVARQTGKLSKGGEPDLNTAARMVLYDWQRGKIPFFTLPPGHTEEKPPVGEAPAAGKAAAEAPLAAEAVTEEDAKGAVDGDPEKAAAAARAMAEEAAAATAKQRRSAIPVQQGFFTPADEGAAEEEEEGSEDIITSGSDDEEGEEGEEAESGEDGGSGSGSGEDDDDDEEDEGPSGSGSGSGSESEEEDDAGYDEGDLSWEAVMQAVQGGGSVAAAGGSDDEPGGTAAAAAADASGGKKRRRKQR</sequence>
<evidence type="ECO:0000256" key="3">
    <source>
        <dbReference type="ARBA" id="ARBA00023134"/>
    </source>
</evidence>
<dbReference type="PANTHER" id="PTHR11089">
    <property type="entry name" value="GTP-BINDING PROTEIN-RELATED"/>
    <property type="match status" value="1"/>
</dbReference>
<feature type="compositionally biased region" description="Acidic residues" evidence="8">
    <location>
        <begin position="545"/>
        <end position="555"/>
    </location>
</feature>
<dbReference type="PANTHER" id="PTHR11089:SF9">
    <property type="entry name" value="NUCLEOLAR GTP-BINDING PROTEIN 2"/>
    <property type="match status" value="1"/>
</dbReference>
<feature type="compositionally biased region" description="Basic and acidic residues" evidence="8">
    <location>
        <begin position="496"/>
        <end position="508"/>
    </location>
</feature>
<protein>
    <recommendedName>
        <fullName evidence="6 7">Nuclear/nucleolar GTPase 2</fullName>
    </recommendedName>
</protein>
<dbReference type="STRING" id="554055.A0A2P6VDZ8"/>
<feature type="region of interest" description="Disordered" evidence="8">
    <location>
        <begin position="1"/>
        <end position="70"/>
    </location>
</feature>
<proteinExistence type="inferred from homology"/>
<dbReference type="GO" id="GO:0005730">
    <property type="term" value="C:nucleolus"/>
    <property type="evidence" value="ECO:0007669"/>
    <property type="project" value="UniProtKB-SubCell"/>
</dbReference>
<keyword evidence="11" id="KW-1185">Reference proteome</keyword>
<evidence type="ECO:0000256" key="4">
    <source>
        <dbReference type="ARBA" id="ARBA00023242"/>
    </source>
</evidence>